<dbReference type="GO" id="GO:0046872">
    <property type="term" value="F:metal ion binding"/>
    <property type="evidence" value="ECO:0007669"/>
    <property type="project" value="UniProtKB-KW"/>
</dbReference>
<keyword evidence="1" id="KW-0479">Metal-binding</keyword>
<keyword evidence="2" id="KW-0456">Lyase</keyword>
<gene>
    <name evidence="3" type="ORF">HCG48_15430</name>
</gene>
<dbReference type="EMBL" id="CP051167">
    <property type="protein sequence ID" value="QIZ73767.1"/>
    <property type="molecule type" value="Genomic_DNA"/>
</dbReference>
<dbReference type="GO" id="GO:0016829">
    <property type="term" value="F:lyase activity"/>
    <property type="evidence" value="ECO:0007669"/>
    <property type="project" value="UniProtKB-KW"/>
</dbReference>
<dbReference type="SUPFAM" id="SSF53800">
    <property type="entry name" value="Chelatase"/>
    <property type="match status" value="1"/>
</dbReference>
<name>A0A6H1U5W8_9CYAN</name>
<organism evidence="3 4">
    <name type="scientific">Oxynema aestuarii AP17</name>
    <dbReference type="NCBI Taxonomy" id="2064643"/>
    <lineage>
        <taxon>Bacteria</taxon>
        <taxon>Bacillati</taxon>
        <taxon>Cyanobacteriota</taxon>
        <taxon>Cyanophyceae</taxon>
        <taxon>Oscillatoriophycideae</taxon>
        <taxon>Oscillatoriales</taxon>
        <taxon>Oscillatoriaceae</taxon>
        <taxon>Oxynema</taxon>
        <taxon>Oxynema aestuarii</taxon>
    </lineage>
</organism>
<accession>A0A6H1U5W8</accession>
<sequence>MHGSRDPRPRQAIDRLADRLRDRLADSLDSSTPNLAKNDRRPYIETAQLELHPLPLSEQICQFADRAIARGYRRIQLIPLFLLEGVHVREDIPEQVKKARALVGDRLAIEMTPAIGSRLDSMYHLLAAKIDRFASRQWILLSHGSRREGGNRQVEELGKKLGVFTAYWSVSPTLEETIAQLRDLPEGSRSDRGAREIAIFPYFLFVGGMTEAIADLIGELSLKFSDLQFHLADPLGDSDSLAQIIFELMATCAA</sequence>
<dbReference type="Proteomes" id="UP000500857">
    <property type="component" value="Chromosome"/>
</dbReference>
<dbReference type="CDD" id="cd03416">
    <property type="entry name" value="CbiX_SirB_N"/>
    <property type="match status" value="1"/>
</dbReference>
<reference evidence="3 4" key="1">
    <citation type="submission" date="2020-04" db="EMBL/GenBank/DDBJ databases">
        <authorList>
            <person name="Basu S."/>
            <person name="Maruthanayagam V."/>
            <person name="Chakraborty S."/>
            <person name="Pramanik A."/>
            <person name="Mukherjee J."/>
            <person name="Brink B."/>
        </authorList>
    </citation>
    <scope>NUCLEOTIDE SEQUENCE [LARGE SCALE GENOMIC DNA]</scope>
    <source>
        <strain evidence="3 4">AP17</strain>
    </source>
</reference>
<proteinExistence type="predicted"/>
<evidence type="ECO:0000256" key="1">
    <source>
        <dbReference type="ARBA" id="ARBA00022723"/>
    </source>
</evidence>
<keyword evidence="4" id="KW-1185">Reference proteome</keyword>
<dbReference type="AlphaFoldDB" id="A0A6H1U5W8"/>
<dbReference type="InterPro" id="IPR002762">
    <property type="entry name" value="CbiX-like"/>
</dbReference>
<dbReference type="InterPro" id="IPR050963">
    <property type="entry name" value="Sirohydro_Cobaltochel/CbiX"/>
</dbReference>
<evidence type="ECO:0000313" key="4">
    <source>
        <dbReference type="Proteomes" id="UP000500857"/>
    </source>
</evidence>
<evidence type="ECO:0000313" key="3">
    <source>
        <dbReference type="EMBL" id="QIZ73767.1"/>
    </source>
</evidence>
<dbReference type="PANTHER" id="PTHR33542:SF3">
    <property type="entry name" value="SIROHYDROCHLORIN FERROCHELATASE, CHLOROPLASTIC"/>
    <property type="match status" value="1"/>
</dbReference>
<protein>
    <submittedName>
        <fullName evidence="3">Sirohydrochlorin chelatase</fullName>
    </submittedName>
</protein>
<dbReference type="PANTHER" id="PTHR33542">
    <property type="entry name" value="SIROHYDROCHLORIN FERROCHELATASE, CHLOROPLASTIC"/>
    <property type="match status" value="1"/>
</dbReference>
<dbReference type="Pfam" id="PF01903">
    <property type="entry name" value="CbiX"/>
    <property type="match status" value="2"/>
</dbReference>
<dbReference type="KEGG" id="oxy:HCG48_15430"/>
<dbReference type="Gene3D" id="3.40.50.1400">
    <property type="match status" value="2"/>
</dbReference>
<evidence type="ECO:0000256" key="2">
    <source>
        <dbReference type="ARBA" id="ARBA00023239"/>
    </source>
</evidence>